<dbReference type="AlphaFoldDB" id="A0A1C3H342"/>
<dbReference type="Proteomes" id="UP000190837">
    <property type="component" value="Unassembled WGS sequence"/>
</dbReference>
<sequence>MKSQKKPLIILLTAAISIAAQAANAESILRRGNGSEPHSIDPQTAQGVPESNILRDLFEGLIGEDASGNLVPGVAEKWEISADGKTYTFHLRDAKWSDGSPLTAHDFVYGWQRAVDPATGSHYSFLLYPVKNAQKIAEGHEKDVNQLGVKATDDHTLVAELEGPTPYFLGLVTHATAYPAPKAAVEKHGKKWTRPENIVSNGPFKLDSWQPNAQLVAVKSDQYWDKDAVKLDKVIYYPTENQTSDMNRYRAGEVDMTYEIPNDQIKMLRENFKDELKISSYLGTYYYGFNVTRPPFKDNPKLREALTLAIDRDVITDKVTGAGEKPAYSFVPPGINGYDHYTPEYASLDKAARIEKAKKLYEEAGYGKDKPLKVDLLYNTSENHKKIAVAVAAMWKQNLGVQTNLTNQEWKVFLNTRTEKKQTEAFRAGWIGDYNDAYSFLELFQSKSGLNDSGYVNEKFDALLAQAGQEQDMGKRAAILKDAEKMLTDDYPVAPVYSYVTKRLVKPYVKGYAEENVMDHRSSKYMWIEK</sequence>
<dbReference type="GO" id="GO:0015833">
    <property type="term" value="P:peptide transport"/>
    <property type="evidence" value="ECO:0007669"/>
    <property type="project" value="TreeGrafter"/>
</dbReference>
<dbReference type="PIRSF" id="PIRSF002741">
    <property type="entry name" value="MppA"/>
    <property type="match status" value="1"/>
</dbReference>
<dbReference type="RefSeq" id="WP_079539688.1">
    <property type="nucleotide sequence ID" value="NZ_FKLO01000028.1"/>
</dbReference>
<feature type="signal peptide" evidence="5">
    <location>
        <begin position="1"/>
        <end position="22"/>
    </location>
</feature>
<dbReference type="FunFam" id="3.90.76.10:FF:000001">
    <property type="entry name" value="Oligopeptide ABC transporter substrate-binding protein"/>
    <property type="match status" value="1"/>
</dbReference>
<comment type="similarity">
    <text evidence="2">Belongs to the bacterial solute-binding protein 5 family.</text>
</comment>
<evidence type="ECO:0000256" key="1">
    <source>
        <dbReference type="ARBA" id="ARBA00004196"/>
    </source>
</evidence>
<organism evidence="7 8">
    <name type="scientific">Cardiobacterium hominis</name>
    <dbReference type="NCBI Taxonomy" id="2718"/>
    <lineage>
        <taxon>Bacteria</taxon>
        <taxon>Pseudomonadati</taxon>
        <taxon>Pseudomonadota</taxon>
        <taxon>Gammaproteobacteria</taxon>
        <taxon>Cardiobacteriales</taxon>
        <taxon>Cardiobacteriaceae</taxon>
        <taxon>Cardiobacterium</taxon>
    </lineage>
</organism>
<dbReference type="InterPro" id="IPR039424">
    <property type="entry name" value="SBP_5"/>
</dbReference>
<keyword evidence="3" id="KW-0813">Transport</keyword>
<dbReference type="GO" id="GO:0030288">
    <property type="term" value="C:outer membrane-bounded periplasmic space"/>
    <property type="evidence" value="ECO:0007669"/>
    <property type="project" value="TreeGrafter"/>
</dbReference>
<dbReference type="InterPro" id="IPR000914">
    <property type="entry name" value="SBP_5_dom"/>
</dbReference>
<evidence type="ECO:0000256" key="4">
    <source>
        <dbReference type="ARBA" id="ARBA00022729"/>
    </source>
</evidence>
<proteinExistence type="inferred from homology"/>
<name>A0A1C3H342_9GAMM</name>
<evidence type="ECO:0000259" key="6">
    <source>
        <dbReference type="Pfam" id="PF00496"/>
    </source>
</evidence>
<feature type="chain" id="PRO_5008674789" evidence="5">
    <location>
        <begin position="23"/>
        <end position="530"/>
    </location>
</feature>
<dbReference type="SUPFAM" id="SSF53850">
    <property type="entry name" value="Periplasmic binding protein-like II"/>
    <property type="match status" value="1"/>
</dbReference>
<dbReference type="GO" id="GO:0043190">
    <property type="term" value="C:ATP-binding cassette (ABC) transporter complex"/>
    <property type="evidence" value="ECO:0007669"/>
    <property type="project" value="InterPro"/>
</dbReference>
<dbReference type="Gene3D" id="3.40.190.10">
    <property type="entry name" value="Periplasmic binding protein-like II"/>
    <property type="match status" value="1"/>
</dbReference>
<accession>A0A1C3H342</accession>
<gene>
    <name evidence="7" type="ORF">CHUV0807_0666</name>
</gene>
<feature type="domain" description="Solute-binding protein family 5" evidence="6">
    <location>
        <begin position="70"/>
        <end position="449"/>
    </location>
</feature>
<reference evidence="8" key="1">
    <citation type="submission" date="2016-04" db="EMBL/GenBank/DDBJ databases">
        <authorList>
            <person name="Tagini F."/>
        </authorList>
    </citation>
    <scope>NUCLEOTIDE SEQUENCE [LARGE SCALE GENOMIC DNA]</scope>
    <source>
        <strain evidence="8">CHUV0807</strain>
    </source>
</reference>
<dbReference type="EMBL" id="FKLO01000028">
    <property type="protein sequence ID" value="SAM59894.1"/>
    <property type="molecule type" value="Genomic_DNA"/>
</dbReference>
<dbReference type="InterPro" id="IPR030678">
    <property type="entry name" value="Peptide/Ni-bd"/>
</dbReference>
<dbReference type="PANTHER" id="PTHR30290:SF10">
    <property type="entry name" value="PERIPLASMIC OLIGOPEPTIDE-BINDING PROTEIN-RELATED"/>
    <property type="match status" value="1"/>
</dbReference>
<evidence type="ECO:0000256" key="3">
    <source>
        <dbReference type="ARBA" id="ARBA00022448"/>
    </source>
</evidence>
<dbReference type="CDD" id="cd08504">
    <property type="entry name" value="PBP2_OppA"/>
    <property type="match status" value="1"/>
</dbReference>
<dbReference type="Gene3D" id="3.90.76.10">
    <property type="entry name" value="Dipeptide-binding Protein, Domain 1"/>
    <property type="match status" value="1"/>
</dbReference>
<dbReference type="Pfam" id="PF00496">
    <property type="entry name" value="SBP_bac_5"/>
    <property type="match status" value="1"/>
</dbReference>
<dbReference type="GO" id="GO:1904680">
    <property type="term" value="F:peptide transmembrane transporter activity"/>
    <property type="evidence" value="ECO:0007669"/>
    <property type="project" value="TreeGrafter"/>
</dbReference>
<dbReference type="PANTHER" id="PTHR30290">
    <property type="entry name" value="PERIPLASMIC BINDING COMPONENT OF ABC TRANSPORTER"/>
    <property type="match status" value="1"/>
</dbReference>
<keyword evidence="4 5" id="KW-0732">Signal</keyword>
<comment type="subcellular location">
    <subcellularLocation>
        <location evidence="1">Cell envelope</location>
    </subcellularLocation>
</comment>
<dbReference type="FunFam" id="3.10.105.10:FF:000001">
    <property type="entry name" value="Oligopeptide ABC transporter, oligopeptide-binding protein"/>
    <property type="match status" value="1"/>
</dbReference>
<protein>
    <submittedName>
        <fullName evidence="7">Oligopeptide ABC transporter, periplasmic oligopeptide-binding protein OppA (TC 3.A.1.5.1)</fullName>
    </submittedName>
</protein>
<evidence type="ECO:0000256" key="5">
    <source>
        <dbReference type="SAM" id="SignalP"/>
    </source>
</evidence>
<dbReference type="Gene3D" id="3.10.105.10">
    <property type="entry name" value="Dipeptide-binding Protein, Domain 3"/>
    <property type="match status" value="1"/>
</dbReference>
<evidence type="ECO:0000313" key="8">
    <source>
        <dbReference type="Proteomes" id="UP000190837"/>
    </source>
</evidence>
<evidence type="ECO:0000313" key="7">
    <source>
        <dbReference type="EMBL" id="SAM59894.1"/>
    </source>
</evidence>
<evidence type="ECO:0000256" key="2">
    <source>
        <dbReference type="ARBA" id="ARBA00005695"/>
    </source>
</evidence>